<dbReference type="PANTHER" id="PTHR10983:SF16">
    <property type="entry name" value="LYSOCARDIOLIPIN ACYLTRANSFERASE 1"/>
    <property type="match status" value="1"/>
</dbReference>
<dbReference type="EMBL" id="LSSL01000161">
    <property type="protein sequence ID" value="OLY85297.1"/>
    <property type="molecule type" value="Genomic_DNA"/>
</dbReference>
<accession>A0A1R0H821</accession>
<dbReference type="PANTHER" id="PTHR10983">
    <property type="entry name" value="1-ACYLGLYCEROL-3-PHOSPHATE ACYLTRANSFERASE-RELATED"/>
    <property type="match status" value="1"/>
</dbReference>
<protein>
    <submittedName>
        <fullName evidence="6">Putative acyltransferase</fullName>
    </submittedName>
</protein>
<dbReference type="OrthoDB" id="189226at2759"/>
<dbReference type="InterPro" id="IPR002123">
    <property type="entry name" value="Plipid/glycerol_acylTrfase"/>
</dbReference>
<evidence type="ECO:0000313" key="7">
    <source>
        <dbReference type="Proteomes" id="UP000187455"/>
    </source>
</evidence>
<dbReference type="CDD" id="cd07990">
    <property type="entry name" value="LPLAT_LCLAT1-like"/>
    <property type="match status" value="1"/>
</dbReference>
<dbReference type="GO" id="GO:0036149">
    <property type="term" value="P:phosphatidylinositol acyl-chain remodeling"/>
    <property type="evidence" value="ECO:0007669"/>
    <property type="project" value="TreeGrafter"/>
</dbReference>
<organism evidence="6 7">
    <name type="scientific">Smittium mucronatum</name>
    <dbReference type="NCBI Taxonomy" id="133383"/>
    <lineage>
        <taxon>Eukaryota</taxon>
        <taxon>Fungi</taxon>
        <taxon>Fungi incertae sedis</taxon>
        <taxon>Zoopagomycota</taxon>
        <taxon>Kickxellomycotina</taxon>
        <taxon>Harpellomycetes</taxon>
        <taxon>Harpellales</taxon>
        <taxon>Legeriomycetaceae</taxon>
        <taxon>Smittium</taxon>
    </lineage>
</organism>
<keyword evidence="4" id="KW-0732">Signal</keyword>
<dbReference type="Pfam" id="PF01553">
    <property type="entry name" value="Acyltransferase"/>
    <property type="match status" value="1"/>
</dbReference>
<proteinExistence type="inferred from homology"/>
<evidence type="ECO:0000259" key="5">
    <source>
        <dbReference type="SMART" id="SM00563"/>
    </source>
</evidence>
<evidence type="ECO:0000313" key="6">
    <source>
        <dbReference type="EMBL" id="OLY85297.1"/>
    </source>
</evidence>
<dbReference type="SUPFAM" id="SSF69593">
    <property type="entry name" value="Glycerol-3-phosphate (1)-acyltransferase"/>
    <property type="match status" value="1"/>
</dbReference>
<feature type="domain" description="Phospholipid/glycerol acyltransferase" evidence="5">
    <location>
        <begin position="1"/>
        <end position="123"/>
    </location>
</feature>
<comment type="similarity">
    <text evidence="1">Belongs to the 1-acyl-sn-glycerol-3-phosphate acyltransferase family.</text>
</comment>
<feature type="signal peptide" evidence="4">
    <location>
        <begin position="1"/>
        <end position="25"/>
    </location>
</feature>
<dbReference type="Proteomes" id="UP000187455">
    <property type="component" value="Unassembled WGS sequence"/>
</dbReference>
<reference evidence="6 7" key="1">
    <citation type="journal article" date="2016" name="Mol. Biol. Evol.">
        <title>Genome-Wide Survey of Gut Fungi (Harpellales) Reveals the First Horizontally Transferred Ubiquitin Gene from a Mosquito Host.</title>
        <authorList>
            <person name="Wang Y."/>
            <person name="White M.M."/>
            <person name="Kvist S."/>
            <person name="Moncalvo J.M."/>
        </authorList>
    </citation>
    <scope>NUCLEOTIDE SEQUENCE [LARGE SCALE GENOMIC DNA]</scope>
    <source>
        <strain evidence="6 7">ALG-7-W6</strain>
    </source>
</reference>
<keyword evidence="3 6" id="KW-0012">Acyltransferase</keyword>
<dbReference type="GO" id="GO:0005783">
    <property type="term" value="C:endoplasmic reticulum"/>
    <property type="evidence" value="ECO:0007669"/>
    <property type="project" value="TreeGrafter"/>
</dbReference>
<name>A0A1R0H821_9FUNG</name>
<sequence length="256" mass="29973">MMSNHQAYIDWILLWSLLRLQNLEGSIKIVLKDSLKNIPIIGWGMQYFDFIFLKRNWNKDKETLESHMAKINKSKYPTTLLLFPEGTTFTQNTLTKSLAYAAKTLPELHHPIHVILPRATGIRCCLQSLSSQKTKYLYDVTVAYSGVSSDEFAEDIYTMKNVFYNEGYPRKVHINIRRFLISEIPLEDESVFSTWLIDRFMEKDSMLDYYYKNGNFHAQDKIPYLTDPLTKVQAILGMRSLFLAFVSICFFIKLLY</sequence>
<evidence type="ECO:0000256" key="4">
    <source>
        <dbReference type="SAM" id="SignalP"/>
    </source>
</evidence>
<evidence type="ECO:0000256" key="3">
    <source>
        <dbReference type="ARBA" id="ARBA00023315"/>
    </source>
</evidence>
<keyword evidence="2 6" id="KW-0808">Transferase</keyword>
<dbReference type="AlphaFoldDB" id="A0A1R0H821"/>
<gene>
    <name evidence="6" type="ORF">AYI68_g504</name>
</gene>
<comment type="caution">
    <text evidence="6">The sequence shown here is derived from an EMBL/GenBank/DDBJ whole genome shotgun (WGS) entry which is preliminary data.</text>
</comment>
<dbReference type="InterPro" id="IPR032098">
    <property type="entry name" value="Acyltransf_C"/>
</dbReference>
<dbReference type="Pfam" id="PF16076">
    <property type="entry name" value="Acyltransf_C"/>
    <property type="match status" value="1"/>
</dbReference>
<dbReference type="STRING" id="133383.A0A1R0H821"/>
<evidence type="ECO:0000256" key="1">
    <source>
        <dbReference type="ARBA" id="ARBA00008655"/>
    </source>
</evidence>
<dbReference type="GO" id="GO:0016746">
    <property type="term" value="F:acyltransferase activity"/>
    <property type="evidence" value="ECO:0007669"/>
    <property type="project" value="UniProtKB-KW"/>
</dbReference>
<dbReference type="SMART" id="SM00563">
    <property type="entry name" value="PlsC"/>
    <property type="match status" value="1"/>
</dbReference>
<feature type="chain" id="PRO_5012344806" evidence="4">
    <location>
        <begin position="26"/>
        <end position="256"/>
    </location>
</feature>
<keyword evidence="7" id="KW-1185">Reference proteome</keyword>
<evidence type="ECO:0000256" key="2">
    <source>
        <dbReference type="ARBA" id="ARBA00022679"/>
    </source>
</evidence>